<dbReference type="GO" id="GO:0004674">
    <property type="term" value="F:protein serine/threonine kinase activity"/>
    <property type="evidence" value="ECO:0007669"/>
    <property type="project" value="UniProtKB-EC"/>
</dbReference>
<accession>A0A517PYK8</accession>
<dbReference type="Gene3D" id="3.90.1580.10">
    <property type="entry name" value="paralog of FGE (formylglycine-generating enzyme)"/>
    <property type="match status" value="1"/>
</dbReference>
<dbReference type="Proteomes" id="UP000320421">
    <property type="component" value="Chromosome"/>
</dbReference>
<evidence type="ECO:0000313" key="3">
    <source>
        <dbReference type="Proteomes" id="UP000320421"/>
    </source>
</evidence>
<dbReference type="EC" id="2.7.11.1" evidence="2"/>
<dbReference type="InterPro" id="IPR005532">
    <property type="entry name" value="SUMF_dom"/>
</dbReference>
<keyword evidence="3" id="KW-1185">Reference proteome</keyword>
<evidence type="ECO:0000313" key="2">
    <source>
        <dbReference type="EMBL" id="QDT24402.1"/>
    </source>
</evidence>
<proteinExistence type="predicted"/>
<dbReference type="PANTHER" id="PTHR23150">
    <property type="entry name" value="SULFATASE MODIFYING FACTOR 1, 2"/>
    <property type="match status" value="1"/>
</dbReference>
<keyword evidence="2" id="KW-0808">Transferase</keyword>
<dbReference type="InterPro" id="IPR016187">
    <property type="entry name" value="CTDL_fold"/>
</dbReference>
<organism evidence="2 3">
    <name type="scientific">Gimesia chilikensis</name>
    <dbReference type="NCBI Taxonomy" id="2605989"/>
    <lineage>
        <taxon>Bacteria</taxon>
        <taxon>Pseudomonadati</taxon>
        <taxon>Planctomycetota</taxon>
        <taxon>Planctomycetia</taxon>
        <taxon>Planctomycetales</taxon>
        <taxon>Planctomycetaceae</taxon>
        <taxon>Gimesia</taxon>
    </lineage>
</organism>
<dbReference type="OrthoDB" id="9812426at2"/>
<dbReference type="InterPro" id="IPR042095">
    <property type="entry name" value="SUMF_sf"/>
</dbReference>
<feature type="domain" description="Sulfatase-modifying factor enzyme-like" evidence="1">
    <location>
        <begin position="70"/>
        <end position="307"/>
    </location>
</feature>
<dbReference type="PANTHER" id="PTHR23150:SF19">
    <property type="entry name" value="FORMYLGLYCINE-GENERATING ENZYME"/>
    <property type="match status" value="1"/>
</dbReference>
<dbReference type="GO" id="GO:0120147">
    <property type="term" value="F:formylglycine-generating oxidase activity"/>
    <property type="evidence" value="ECO:0007669"/>
    <property type="project" value="TreeGrafter"/>
</dbReference>
<sequence length="311" mass="35558">MMREYKVEYKTSQEETSIYRPFQQVIQVLGLLMIFSPTVCLAEEPPAKSKPSSPQPSSDKKLITNSIGMKLVKIPAGDFLMGSAKSTAEIALLFDSNAEYFEDEHPKHRVRISKPFYMTTTEVTQGQWRTVMGSEPWKGKRLVKDGDNYSATYVSWEDAVNFCLKLSQKEGKKYRLPTEAEWEYACRAGSTTMFSFGEDFNHLGDYAWYSKNALNIDKRYVHRVGLKKANAFGLYDMHGNVWEWCSDWYSEDYYGKSPTADPGGPSYGYTRVLRGGSWYRGAEESRSASRRSFDPEMGASSYGFRIVCENY</sequence>
<reference evidence="2 3" key="1">
    <citation type="submission" date="2019-02" db="EMBL/GenBank/DDBJ databases">
        <title>Deep-cultivation of Planctomycetes and their phenomic and genomic characterization uncovers novel biology.</title>
        <authorList>
            <person name="Wiegand S."/>
            <person name="Jogler M."/>
            <person name="Boedeker C."/>
            <person name="Pinto D."/>
            <person name="Vollmers J."/>
            <person name="Rivas-Marin E."/>
            <person name="Kohn T."/>
            <person name="Peeters S.H."/>
            <person name="Heuer A."/>
            <person name="Rast P."/>
            <person name="Oberbeckmann S."/>
            <person name="Bunk B."/>
            <person name="Jeske O."/>
            <person name="Meyerdierks A."/>
            <person name="Storesund J.E."/>
            <person name="Kallscheuer N."/>
            <person name="Luecker S."/>
            <person name="Lage O.M."/>
            <person name="Pohl T."/>
            <person name="Merkel B.J."/>
            <person name="Hornburger P."/>
            <person name="Mueller R.-W."/>
            <person name="Bruemmer F."/>
            <person name="Labrenz M."/>
            <person name="Spormann A.M."/>
            <person name="Op den Camp H."/>
            <person name="Overmann J."/>
            <person name="Amann R."/>
            <person name="Jetten M.S.M."/>
            <person name="Mascher T."/>
            <person name="Medema M.H."/>
            <person name="Devos D.P."/>
            <person name="Kaster A.-K."/>
            <person name="Ovreas L."/>
            <person name="Rohde M."/>
            <person name="Galperin M.Y."/>
            <person name="Jogler C."/>
        </authorList>
    </citation>
    <scope>NUCLEOTIDE SEQUENCE [LARGE SCALE GENOMIC DNA]</scope>
    <source>
        <strain evidence="2 3">HG66A1</strain>
    </source>
</reference>
<evidence type="ECO:0000259" key="1">
    <source>
        <dbReference type="Pfam" id="PF03781"/>
    </source>
</evidence>
<dbReference type="Pfam" id="PF03781">
    <property type="entry name" value="FGE-sulfatase"/>
    <property type="match status" value="1"/>
</dbReference>
<keyword evidence="2" id="KW-0418">Kinase</keyword>
<gene>
    <name evidence="2" type="primary">pkn1_8</name>
    <name evidence="2" type="ORF">HG66A1_62340</name>
</gene>
<dbReference type="AlphaFoldDB" id="A0A517PYK8"/>
<protein>
    <submittedName>
        <fullName evidence="2">Serine/threonine-protein kinase pkn1</fullName>
        <ecNumber evidence="2">2.7.11.1</ecNumber>
    </submittedName>
</protein>
<name>A0A517PYK8_9PLAN</name>
<dbReference type="SUPFAM" id="SSF56436">
    <property type="entry name" value="C-type lectin-like"/>
    <property type="match status" value="1"/>
</dbReference>
<dbReference type="EMBL" id="CP036266">
    <property type="protein sequence ID" value="QDT24402.1"/>
    <property type="molecule type" value="Genomic_DNA"/>
</dbReference>
<dbReference type="InterPro" id="IPR051043">
    <property type="entry name" value="Sulfatase_Mod_Factor_Kinase"/>
</dbReference>